<feature type="transmembrane region" description="Helical" evidence="7">
    <location>
        <begin position="1163"/>
        <end position="1187"/>
    </location>
</feature>
<dbReference type="GO" id="GO:0016020">
    <property type="term" value="C:membrane"/>
    <property type="evidence" value="ECO:0007669"/>
    <property type="project" value="UniProtKB-SubCell"/>
</dbReference>
<gene>
    <name evidence="9" type="ORF">CDAUBV1_LOCUS14660</name>
</gene>
<keyword evidence="4 7" id="KW-0472">Membrane</keyword>
<comment type="subcellular location">
    <subcellularLocation>
        <location evidence="1">Membrane</location>
        <topology evidence="1">Multi-pass membrane protein</topology>
    </subcellularLocation>
</comment>
<accession>A0AAV2TQ78</accession>
<evidence type="ECO:0000256" key="2">
    <source>
        <dbReference type="ARBA" id="ARBA00022692"/>
    </source>
</evidence>
<evidence type="ECO:0000256" key="7">
    <source>
        <dbReference type="SAM" id="Phobius"/>
    </source>
</evidence>
<protein>
    <recommendedName>
        <fullName evidence="8">SSD domain-containing protein</fullName>
    </recommendedName>
</protein>
<dbReference type="PANTHER" id="PTHR45951">
    <property type="entry name" value="PROTEIN DISPATCHED-RELATED"/>
    <property type="match status" value="1"/>
</dbReference>
<dbReference type="AlphaFoldDB" id="A0AAV2TQ78"/>
<dbReference type="GO" id="GO:0007224">
    <property type="term" value="P:smoothened signaling pathway"/>
    <property type="evidence" value="ECO:0007669"/>
    <property type="project" value="TreeGrafter"/>
</dbReference>
<feature type="transmembrane region" description="Helical" evidence="7">
    <location>
        <begin position="709"/>
        <end position="727"/>
    </location>
</feature>
<feature type="domain" description="SSD" evidence="8">
    <location>
        <begin position="608"/>
        <end position="670"/>
    </location>
</feature>
<dbReference type="Proteomes" id="UP001497525">
    <property type="component" value="Unassembled WGS sequence"/>
</dbReference>
<dbReference type="PANTHER" id="PTHR45951:SF3">
    <property type="entry name" value="PROTEIN DISPATCHED"/>
    <property type="match status" value="1"/>
</dbReference>
<evidence type="ECO:0000256" key="1">
    <source>
        <dbReference type="ARBA" id="ARBA00004141"/>
    </source>
</evidence>
<dbReference type="Pfam" id="PF12349">
    <property type="entry name" value="Sterol-sensing"/>
    <property type="match status" value="1"/>
</dbReference>
<evidence type="ECO:0000259" key="8">
    <source>
        <dbReference type="PROSITE" id="PS50156"/>
    </source>
</evidence>
<name>A0AAV2TQ78_CALDB</name>
<evidence type="ECO:0000256" key="5">
    <source>
        <dbReference type="ARBA" id="ARBA00023180"/>
    </source>
</evidence>
<feature type="transmembrane region" description="Helical" evidence="7">
    <location>
        <begin position="47"/>
        <end position="67"/>
    </location>
</feature>
<organism evidence="9 10">
    <name type="scientific">Calicophoron daubneyi</name>
    <name type="common">Rumen fluke</name>
    <name type="synonym">Paramphistomum daubneyi</name>
    <dbReference type="NCBI Taxonomy" id="300641"/>
    <lineage>
        <taxon>Eukaryota</taxon>
        <taxon>Metazoa</taxon>
        <taxon>Spiralia</taxon>
        <taxon>Lophotrochozoa</taxon>
        <taxon>Platyhelminthes</taxon>
        <taxon>Trematoda</taxon>
        <taxon>Digenea</taxon>
        <taxon>Plagiorchiida</taxon>
        <taxon>Pronocephalata</taxon>
        <taxon>Paramphistomoidea</taxon>
        <taxon>Paramphistomidae</taxon>
        <taxon>Calicophoron</taxon>
    </lineage>
</organism>
<evidence type="ECO:0000256" key="6">
    <source>
        <dbReference type="ARBA" id="ARBA00038046"/>
    </source>
</evidence>
<dbReference type="EMBL" id="CAXLJL010000612">
    <property type="protein sequence ID" value="CAL5139535.1"/>
    <property type="molecule type" value="Genomic_DNA"/>
</dbReference>
<dbReference type="InterPro" id="IPR052081">
    <property type="entry name" value="Dispatched_Hh_regulator"/>
</dbReference>
<feature type="transmembrane region" description="Helical" evidence="7">
    <location>
        <begin position="1081"/>
        <end position="1101"/>
    </location>
</feature>
<reference evidence="9" key="1">
    <citation type="submission" date="2024-06" db="EMBL/GenBank/DDBJ databases">
        <authorList>
            <person name="Liu X."/>
            <person name="Lenzi L."/>
            <person name="Haldenby T S."/>
            <person name="Uol C."/>
        </authorList>
    </citation>
    <scope>NUCLEOTIDE SEQUENCE</scope>
</reference>
<feature type="transmembrane region" description="Helical" evidence="7">
    <location>
        <begin position="1023"/>
        <end position="1041"/>
    </location>
</feature>
<comment type="similarity">
    <text evidence="6">Belongs to the dispatched family.</text>
</comment>
<feature type="transmembrane region" description="Helical" evidence="7">
    <location>
        <begin position="1131"/>
        <end position="1151"/>
    </location>
</feature>
<evidence type="ECO:0000313" key="10">
    <source>
        <dbReference type="Proteomes" id="UP001497525"/>
    </source>
</evidence>
<dbReference type="PROSITE" id="PS50156">
    <property type="entry name" value="SSD"/>
    <property type="match status" value="1"/>
</dbReference>
<keyword evidence="2 7" id="KW-0812">Transmembrane</keyword>
<dbReference type="Gene3D" id="1.20.1640.10">
    <property type="entry name" value="Multidrug efflux transporter AcrB transmembrane domain"/>
    <property type="match status" value="2"/>
</dbReference>
<feature type="transmembrane region" description="Helical" evidence="7">
    <location>
        <begin position="645"/>
        <end position="671"/>
    </location>
</feature>
<evidence type="ECO:0000256" key="4">
    <source>
        <dbReference type="ARBA" id="ARBA00023136"/>
    </source>
</evidence>
<dbReference type="InterPro" id="IPR053958">
    <property type="entry name" value="HMGCR/SNAP/NPC1-like_SSD"/>
</dbReference>
<proteinExistence type="inferred from homology"/>
<evidence type="ECO:0000256" key="3">
    <source>
        <dbReference type="ARBA" id="ARBA00022989"/>
    </source>
</evidence>
<feature type="transmembrane region" description="Helical" evidence="7">
    <location>
        <begin position="1048"/>
        <end position="1069"/>
    </location>
</feature>
<dbReference type="InterPro" id="IPR000731">
    <property type="entry name" value="SSD"/>
</dbReference>
<keyword evidence="3 7" id="KW-1133">Transmembrane helix</keyword>
<keyword evidence="5" id="KW-0325">Glycoprotein</keyword>
<feature type="transmembrane region" description="Helical" evidence="7">
    <location>
        <begin position="496"/>
        <end position="516"/>
    </location>
</feature>
<feature type="transmembrane region" description="Helical" evidence="7">
    <location>
        <begin position="437"/>
        <end position="456"/>
    </location>
</feature>
<comment type="caution">
    <text evidence="9">The sequence shown here is derived from an EMBL/GenBank/DDBJ whole genome shotgun (WGS) entry which is preliminary data.</text>
</comment>
<feature type="transmembrane region" description="Helical" evidence="7">
    <location>
        <begin position="616"/>
        <end position="639"/>
    </location>
</feature>
<dbReference type="GO" id="GO:0022857">
    <property type="term" value="F:transmembrane transporter activity"/>
    <property type="evidence" value="ECO:0007669"/>
    <property type="project" value="TreeGrafter"/>
</dbReference>
<sequence>MEDTRNISVSGVGADGNIVRCIEADGNTGMMNRMILRISQCLVCHRYVFAAASLLFVCSAAVLSLVFCQLPDLSDPSADFVTVGTEWSAKVRQFQALMAETDSLPDQYGDLDLGWIVQHSGDKTDRAPAGDTLLNVANSGLHKRTVRSEHKDSGTDRSDGVLELCYGEPGRSFGKLASPPPNLWQTYAKHGRLVVSLDREAILADVVDRIAQPPYSVNQTGGDRAEEITHRLTWFTRPKAIASLCAFQTRITQLSTYPDECILRSRSRVRTRSHRNQPSSAFVDGECCPIWSLPNMIAMLLGRTSCEQISQDELLLVGELLTSCLPAFRRGELRRSCWDLHGSDPRLLCPRVQPVDCLRSPVIPLILATTLPDRLDASSSNWRHTLVQLPLRQANNLGLFTELDDAYKGGRLTRGLPVPIYLHGMYFHAYNELVSELALRDTVWLGLGLAVLLLLLGIGTCSLFIPLMTLMSIVWSVLVAYGLYTKVFRIPNFPLINLMTIVLAIGLGADDLLVYYQVWKSSDPANEQSADGILHFPTTLSSHSDRSPYEDYANYMQQQTSCTRSSDIRLAPGLFAAAATIIGSESCSVSQTPHSFPKVCEANRLIRRVHFTISEALPSMSLTSFSTLLGLLVNLLSSIVAVQRFALFSVLVVICNYLFVLTSVPITLILVESVFSRIKSCRRHNKLTSTNRLCGWSPRLSNLLLRLKFIAPVIVLITSGVGVYELFVMKRLSVPDQEVGASSFLRPYHPFETFLNDQHNWFWAERNLHHFQHLLRIHFVWGFVPEDTRSFWTYNHLDPHGILKLSADTQLNLTSLEARTWFRSFCDNQLRQLPYLLRMDHLDYREDVLPSFKLSLLNPLIEVPLWCPLGHYAHSLDNFVFAHACSIANDRSPRGDCCPGGKPLDFLSSTSVQYSKCLAEYVSYDGHVLPRPHSSGFRFAKICPSNRPIRNESNLKSPVGFIITVVTNLSVATSPYSKLKEGLNHLSDWFEQELGKAPSCLQGGHLVAPQLSYFQVQLNVTEYVYWSSFGAILLASLLVFLTSRNLLLSLLAFVSLAACLLISCTLLALLDNWVLGIVEGLVISLAAGLAIDPCIHLALGITHHHTVNGRSQGSWLRPTWSVSSLCRILRMLTPAVSGSTWSTAIAGLLIVTCELLCYHQVGVFLATLMICSWFCCYIVFAGMLACFGESDSMISRPICCKQ</sequence>
<evidence type="ECO:0000313" key="9">
    <source>
        <dbReference type="EMBL" id="CAL5139535.1"/>
    </source>
</evidence>
<dbReference type="SUPFAM" id="SSF82866">
    <property type="entry name" value="Multidrug efflux transporter AcrB transmembrane domain"/>
    <property type="match status" value="2"/>
</dbReference>